<dbReference type="RefSeq" id="WP_183787175.1">
    <property type="nucleotide sequence ID" value="NZ_JACIBS010000009.1"/>
</dbReference>
<sequence>MSPDQYFDDAVRRSVTSVRENDRHPLGVWSTGEKLLVALVLMDREYLADEGYSYDEAMTRVAGGIGVDRGQLPEWLDRVRQEVERQTP</sequence>
<protein>
    <submittedName>
        <fullName evidence="1">Uncharacterized protein</fullName>
    </submittedName>
</protein>
<comment type="caution">
    <text evidence="1">The sequence shown here is derived from an EMBL/GenBank/DDBJ whole genome shotgun (WGS) entry which is preliminary data.</text>
</comment>
<reference evidence="1 2" key="1">
    <citation type="submission" date="2020-08" db="EMBL/GenBank/DDBJ databases">
        <title>Sequencing the genomes of 1000 actinobacteria strains.</title>
        <authorList>
            <person name="Klenk H.-P."/>
        </authorList>
    </citation>
    <scope>NUCLEOTIDE SEQUENCE [LARGE SCALE GENOMIC DNA]</scope>
    <source>
        <strain evidence="1 2">DSM 45267</strain>
    </source>
</reference>
<dbReference type="Proteomes" id="UP000564573">
    <property type="component" value="Unassembled WGS sequence"/>
</dbReference>
<dbReference type="AlphaFoldDB" id="A0A839Y119"/>
<organism evidence="1 2">
    <name type="scientific">Prauserella sediminis</name>
    <dbReference type="NCBI Taxonomy" id="577680"/>
    <lineage>
        <taxon>Bacteria</taxon>
        <taxon>Bacillati</taxon>
        <taxon>Actinomycetota</taxon>
        <taxon>Actinomycetes</taxon>
        <taxon>Pseudonocardiales</taxon>
        <taxon>Pseudonocardiaceae</taxon>
        <taxon>Prauserella</taxon>
        <taxon>Prauserella salsuginis group</taxon>
    </lineage>
</organism>
<keyword evidence="2" id="KW-1185">Reference proteome</keyword>
<proteinExistence type="predicted"/>
<dbReference type="EMBL" id="JACIBS010000009">
    <property type="protein sequence ID" value="MBB3665976.1"/>
    <property type="molecule type" value="Genomic_DNA"/>
</dbReference>
<evidence type="ECO:0000313" key="2">
    <source>
        <dbReference type="Proteomes" id="UP000564573"/>
    </source>
</evidence>
<name>A0A839Y119_9PSEU</name>
<evidence type="ECO:0000313" key="1">
    <source>
        <dbReference type="EMBL" id="MBB3665976.1"/>
    </source>
</evidence>
<accession>A0A839Y119</accession>
<gene>
    <name evidence="1" type="ORF">FB384_004935</name>
</gene>